<dbReference type="AlphaFoldDB" id="A0AAC9JFR4"/>
<sequence>MSTGETISKLIDKHTKDDVVDLHAVVTGYGGTIVHDFSDATLRGALTYEDDEPVFHLNKKNTKSEEKCTLALLFAKYLIQLGTLTFREHKVDAFLLQDIRQYRESPQIMLATHLAIPVNIITKVNDITFNSSAYALKADLTTYFINSTFNVSQVSGLLCLFNHLNIVNDGRSGRMRKPISL</sequence>
<evidence type="ECO:0000313" key="2">
    <source>
        <dbReference type="Proteomes" id="UP000182101"/>
    </source>
</evidence>
<reference evidence="1 2" key="1">
    <citation type="submission" date="2016-11" db="EMBL/GenBank/DDBJ databases">
        <title>Networking in microbes: conjugative elements and plasmids in the genus Alteromonas.</title>
        <authorList>
            <person name="Lopez-Perez M."/>
            <person name="Ramon-Marco N."/>
            <person name="Rodriguez-Valera F."/>
        </authorList>
    </citation>
    <scope>NUCLEOTIDE SEQUENCE [LARGE SCALE GENOMIC DNA]</scope>
    <source>
        <strain evidence="1 2">CP48</strain>
        <plasmid evidence="2">pamcp48-600</plasmid>
    </source>
</reference>
<proteinExistence type="predicted"/>
<name>A0AAC9JFR4_9ALTE</name>
<accession>A0AAC9JFR4</accession>
<keyword evidence="1" id="KW-0614">Plasmid</keyword>
<protein>
    <submittedName>
        <fullName evidence="1">Uncharacterized protein</fullName>
    </submittedName>
</protein>
<dbReference type="EMBL" id="CP018025">
    <property type="protein sequence ID" value="APD92247.1"/>
    <property type="molecule type" value="Genomic_DNA"/>
</dbReference>
<dbReference type="RefSeq" id="WP_071960860.1">
    <property type="nucleotide sequence ID" value="NZ_CP018025.1"/>
</dbReference>
<evidence type="ECO:0000313" key="1">
    <source>
        <dbReference type="EMBL" id="APD92247.1"/>
    </source>
</evidence>
<gene>
    <name evidence="1" type="ORF">BM524_20235</name>
</gene>
<geneLocation type="plasmid" evidence="2">
    <name>pamcp48-600</name>
</geneLocation>
<organism evidence="1 2">
    <name type="scientific">Alteromonas mediterranea</name>
    <dbReference type="NCBI Taxonomy" id="314275"/>
    <lineage>
        <taxon>Bacteria</taxon>
        <taxon>Pseudomonadati</taxon>
        <taxon>Pseudomonadota</taxon>
        <taxon>Gammaproteobacteria</taxon>
        <taxon>Alteromonadales</taxon>
        <taxon>Alteromonadaceae</taxon>
        <taxon>Alteromonas/Salinimonas group</taxon>
        <taxon>Alteromonas</taxon>
    </lineage>
</organism>
<dbReference type="Proteomes" id="UP000182101">
    <property type="component" value="Plasmid pAMCP48-600"/>
</dbReference>